<protein>
    <submittedName>
        <fullName evidence="2">Uncharacterized protein</fullName>
    </submittedName>
</protein>
<feature type="signal peptide" evidence="1">
    <location>
        <begin position="1"/>
        <end position="27"/>
    </location>
</feature>
<dbReference type="OrthoDB" id="3815000at2"/>
<feature type="chain" id="PRO_5020405124" evidence="1">
    <location>
        <begin position="28"/>
        <end position="321"/>
    </location>
</feature>
<dbReference type="Proteomes" id="UP000295151">
    <property type="component" value="Unassembled WGS sequence"/>
</dbReference>
<keyword evidence="3" id="KW-1185">Reference proteome</keyword>
<gene>
    <name evidence="2" type="ORF">EV138_5552</name>
</gene>
<dbReference type="AlphaFoldDB" id="A0A4R7TIY7"/>
<name>A0A4R7TIY7_9ACTN</name>
<evidence type="ECO:0000256" key="1">
    <source>
        <dbReference type="SAM" id="SignalP"/>
    </source>
</evidence>
<evidence type="ECO:0000313" key="2">
    <source>
        <dbReference type="EMBL" id="TDU91939.1"/>
    </source>
</evidence>
<dbReference type="RefSeq" id="WP_133981606.1">
    <property type="nucleotide sequence ID" value="NZ_SOCE01000001.1"/>
</dbReference>
<comment type="caution">
    <text evidence="2">The sequence shown here is derived from an EMBL/GenBank/DDBJ whole genome shotgun (WGS) entry which is preliminary data.</text>
</comment>
<reference evidence="2 3" key="1">
    <citation type="submission" date="2019-03" db="EMBL/GenBank/DDBJ databases">
        <title>Genomic Encyclopedia of Type Strains, Phase III (KMG-III): the genomes of soil and plant-associated and newly described type strains.</title>
        <authorList>
            <person name="Whitman W."/>
        </authorList>
    </citation>
    <scope>NUCLEOTIDE SEQUENCE [LARGE SCALE GENOMIC DNA]</scope>
    <source>
        <strain evidence="2 3">VKM Ac-2575</strain>
    </source>
</reference>
<proteinExistence type="predicted"/>
<dbReference type="EMBL" id="SOCE01000001">
    <property type="protein sequence ID" value="TDU91939.1"/>
    <property type="molecule type" value="Genomic_DNA"/>
</dbReference>
<accession>A0A4R7TIY7</accession>
<organism evidence="2 3">
    <name type="scientific">Kribbella voronezhensis</name>
    <dbReference type="NCBI Taxonomy" id="2512212"/>
    <lineage>
        <taxon>Bacteria</taxon>
        <taxon>Bacillati</taxon>
        <taxon>Actinomycetota</taxon>
        <taxon>Actinomycetes</taxon>
        <taxon>Propionibacteriales</taxon>
        <taxon>Kribbellaceae</taxon>
        <taxon>Kribbella</taxon>
    </lineage>
</organism>
<keyword evidence="1" id="KW-0732">Signal</keyword>
<evidence type="ECO:0000313" key="3">
    <source>
        <dbReference type="Proteomes" id="UP000295151"/>
    </source>
</evidence>
<sequence length="321" mass="34382">MNRPFRLVTLLAVAAASVVVQVGTAAADDWDCPFPAIDSVYAYPQTPAATLLSGRVDPSPGCPSHAVIGRIDGSEQIAVGDGFFELPLDTRSGDWYLSAYTMGDETRTFEPVAPYVVKVLNLTRITSTAPPMPEPIPYGSIVHVSGVFEGWTAATGWQPMGGRGLSIVTGNGVDGHQPVPTMTDSSGAYSLSVRVYNSFAGGAYFPGDDTWLHAGSFSDVQVHGLVSVDVTDWTPAVGQRILVTGKVAPGAVPVWLERQVGTEWVKVSATVTATGRGHYSLAYRPTTRGLQHYRVWNDGTEPISRMGVQPYSKEFKLAVHR</sequence>